<gene>
    <name evidence="1" type="ORF">UFOPK2958_00191</name>
</gene>
<proteinExistence type="predicted"/>
<dbReference type="AlphaFoldDB" id="A0A6J6VTL7"/>
<organism evidence="1">
    <name type="scientific">freshwater metagenome</name>
    <dbReference type="NCBI Taxonomy" id="449393"/>
    <lineage>
        <taxon>unclassified sequences</taxon>
        <taxon>metagenomes</taxon>
        <taxon>ecological metagenomes</taxon>
    </lineage>
</organism>
<protein>
    <submittedName>
        <fullName evidence="1">Unannotated protein</fullName>
    </submittedName>
</protein>
<dbReference type="SUPFAM" id="SSF47598">
    <property type="entry name" value="Ribbon-helix-helix"/>
    <property type="match status" value="1"/>
</dbReference>
<dbReference type="Gene3D" id="1.10.1220.10">
    <property type="entry name" value="Met repressor-like"/>
    <property type="match status" value="1"/>
</dbReference>
<dbReference type="InterPro" id="IPR010985">
    <property type="entry name" value="Ribbon_hlx_hlx"/>
</dbReference>
<reference evidence="1" key="1">
    <citation type="submission" date="2020-05" db="EMBL/GenBank/DDBJ databases">
        <authorList>
            <person name="Chiriac C."/>
            <person name="Salcher M."/>
            <person name="Ghai R."/>
            <person name="Kavagutti S V."/>
        </authorList>
    </citation>
    <scope>NUCLEOTIDE SEQUENCE</scope>
</reference>
<dbReference type="GO" id="GO:0006355">
    <property type="term" value="P:regulation of DNA-templated transcription"/>
    <property type="evidence" value="ECO:0007669"/>
    <property type="project" value="InterPro"/>
</dbReference>
<accession>A0A6J6VTL7</accession>
<sequence>MSLPDDAVAFLDAYVEEKGLASRSAALQKALRLLRASGLGASYEAAWSEWGEENERLWDSSTWCQ</sequence>
<name>A0A6J6VTL7_9ZZZZ</name>
<evidence type="ECO:0000313" key="1">
    <source>
        <dbReference type="EMBL" id="CAB4775902.1"/>
    </source>
</evidence>
<dbReference type="CDD" id="cd22231">
    <property type="entry name" value="RHH_NikR_HicB-like"/>
    <property type="match status" value="1"/>
</dbReference>
<dbReference type="InterPro" id="IPR013321">
    <property type="entry name" value="Arc_rbn_hlx_hlx"/>
</dbReference>
<dbReference type="EMBL" id="CAFAAB010000011">
    <property type="protein sequence ID" value="CAB4775902.1"/>
    <property type="molecule type" value="Genomic_DNA"/>
</dbReference>